<evidence type="ECO:0000313" key="2">
    <source>
        <dbReference type="EMBL" id="CDW47728.1"/>
    </source>
</evidence>
<name>A0A0K2VAZ8_LEPSM</name>
<feature type="transmembrane region" description="Helical" evidence="1">
    <location>
        <begin position="121"/>
        <end position="144"/>
    </location>
</feature>
<keyword evidence="1" id="KW-1133">Transmembrane helix</keyword>
<feature type="transmembrane region" description="Helical" evidence="1">
    <location>
        <begin position="197"/>
        <end position="215"/>
    </location>
</feature>
<proteinExistence type="predicted"/>
<organism evidence="2">
    <name type="scientific">Lepeophtheirus salmonis</name>
    <name type="common">Salmon louse</name>
    <name type="synonym">Caligus salmonis</name>
    <dbReference type="NCBI Taxonomy" id="72036"/>
    <lineage>
        <taxon>Eukaryota</taxon>
        <taxon>Metazoa</taxon>
        <taxon>Ecdysozoa</taxon>
        <taxon>Arthropoda</taxon>
        <taxon>Crustacea</taxon>
        <taxon>Multicrustacea</taxon>
        <taxon>Hexanauplia</taxon>
        <taxon>Copepoda</taxon>
        <taxon>Siphonostomatoida</taxon>
        <taxon>Caligidae</taxon>
        <taxon>Lepeophtheirus</taxon>
    </lineage>
</organism>
<feature type="non-terminal residue" evidence="2">
    <location>
        <position position="1"/>
    </location>
</feature>
<keyword evidence="1" id="KW-0812">Transmembrane</keyword>
<feature type="non-terminal residue" evidence="2">
    <location>
        <position position="254"/>
    </location>
</feature>
<reference evidence="2" key="1">
    <citation type="submission" date="2014-05" db="EMBL/GenBank/DDBJ databases">
        <authorList>
            <person name="Chronopoulou M."/>
        </authorList>
    </citation>
    <scope>NUCLEOTIDE SEQUENCE</scope>
    <source>
        <tissue evidence="2">Whole organism</tissue>
    </source>
</reference>
<evidence type="ECO:0000256" key="1">
    <source>
        <dbReference type="SAM" id="Phobius"/>
    </source>
</evidence>
<protein>
    <submittedName>
        <fullName evidence="2">Uncharacterized protein</fullName>
    </submittedName>
</protein>
<dbReference type="EMBL" id="HACA01030367">
    <property type="protein sequence ID" value="CDW47728.1"/>
    <property type="molecule type" value="Transcribed_RNA"/>
</dbReference>
<feature type="transmembrane region" description="Helical" evidence="1">
    <location>
        <begin position="156"/>
        <end position="177"/>
    </location>
</feature>
<sequence length="254" mass="27737">KLSSQTRSSRRNVAPFLDNGLLDLSGVLSGTRADFFRYINTLLNRFEARNQFGDLFAGLLGFQVTIFLWDFLDDGFLLVEAFFGSRLGNTAGGTTQLSGNLLTFSLGTVFLDVLLFRGTNLFGPFGTFLLSGVTLGDILALLLLDGLTVDNIILNIVFVVLGFTLGFVDSLTFFRSFTFADQGSVTKLDGLINSNLLVFDEATLFEVFFALFLLLRFKVGGVGGVTSLGVAVVTFDVIIVFGFFYHDDLVNTTL</sequence>
<feature type="transmembrane region" description="Helical" evidence="1">
    <location>
        <begin position="52"/>
        <end position="72"/>
    </location>
</feature>
<keyword evidence="1" id="KW-0472">Membrane</keyword>
<dbReference type="AlphaFoldDB" id="A0A0K2VAZ8"/>
<feature type="transmembrane region" description="Helical" evidence="1">
    <location>
        <begin position="222"/>
        <end position="245"/>
    </location>
</feature>
<accession>A0A0K2VAZ8</accession>